<dbReference type="Gene3D" id="1.20.1050.130">
    <property type="match status" value="1"/>
</dbReference>
<organism evidence="2">
    <name type="scientific">Auxenochlorella protothecoides</name>
    <name type="common">Green microalga</name>
    <name type="synonym">Chlorella protothecoides</name>
    <dbReference type="NCBI Taxonomy" id="3075"/>
    <lineage>
        <taxon>Eukaryota</taxon>
        <taxon>Viridiplantae</taxon>
        <taxon>Chlorophyta</taxon>
        <taxon>core chlorophytes</taxon>
        <taxon>Trebouxiophyceae</taxon>
        <taxon>Chlorellales</taxon>
        <taxon>Chlorellaceae</taxon>
        <taxon>Auxenochlorella</taxon>
    </lineage>
</organism>
<dbReference type="SUPFAM" id="SSF47616">
    <property type="entry name" value="GST C-terminal domain-like"/>
    <property type="match status" value="1"/>
</dbReference>
<feature type="region of interest" description="Disordered" evidence="1">
    <location>
        <begin position="207"/>
        <end position="315"/>
    </location>
</feature>
<gene>
    <name evidence="2" type="ORF">g.3196</name>
</gene>
<feature type="compositionally biased region" description="Pro residues" evidence="1">
    <location>
        <begin position="253"/>
        <end position="268"/>
    </location>
</feature>
<dbReference type="InterPro" id="IPR036282">
    <property type="entry name" value="Glutathione-S-Trfase_C_sf"/>
</dbReference>
<dbReference type="AlphaFoldDB" id="A0A1D2AC46"/>
<accession>A0A1D2AC46</accession>
<feature type="compositionally biased region" description="Basic residues" evidence="1">
    <location>
        <begin position="302"/>
        <end position="315"/>
    </location>
</feature>
<feature type="compositionally biased region" description="Low complexity" evidence="1">
    <location>
        <begin position="226"/>
        <end position="252"/>
    </location>
</feature>
<evidence type="ECO:0008006" key="3">
    <source>
        <dbReference type="Google" id="ProtNLM"/>
    </source>
</evidence>
<dbReference type="EMBL" id="GDKF01001870">
    <property type="protein sequence ID" value="JAT76752.1"/>
    <property type="molecule type" value="Transcribed_RNA"/>
</dbReference>
<proteinExistence type="predicted"/>
<evidence type="ECO:0000256" key="1">
    <source>
        <dbReference type="SAM" id="MobiDB-lite"/>
    </source>
</evidence>
<feature type="compositionally biased region" description="Low complexity" evidence="1">
    <location>
        <begin position="281"/>
        <end position="301"/>
    </location>
</feature>
<protein>
    <recommendedName>
        <fullName evidence="3">GST C-terminal domain-containing protein</fullName>
    </recommendedName>
</protein>
<evidence type="ECO:0000313" key="2">
    <source>
        <dbReference type="EMBL" id="JAT76752.1"/>
    </source>
</evidence>
<name>A0A1D2AC46_AUXPR</name>
<sequence length="336" mass="37100">MVAWRPTWASAQSWPTTHRQHGSGQPLEGVFKGSAAINTSQIHRFYPVCIKMTTTVAVRTDSARRLLFLVTSVGRTSDAITITLDESLPTECLVPEGTAGCTLKAAAVFLTGLSTQTTQLLGVEPKEIQTQVEEYVSKYGDLPAVTPADLADLDAHLLTRTFIAGNALTLADLVTYAAVAPALVRTGPLGYVACWVMHSRCPSSASAVPADASPLCRPRSGPNSQTWSAGTTTSTSPPTPHATTRTWRSPSLYSPPPAPAHQCPPPLPLREQLEIRRGPRRLQNPRLLLGPRRQGLRGNSRGQRRRRRPRRPRRPRWRLHRLHRPQPRNHWLICWT</sequence>
<feature type="region of interest" description="Disordered" evidence="1">
    <location>
        <begin position="1"/>
        <end position="25"/>
    </location>
</feature>
<reference evidence="2" key="1">
    <citation type="submission" date="2015-08" db="EMBL/GenBank/DDBJ databases">
        <authorList>
            <person name="Babu N.S."/>
            <person name="Beckwith C.J."/>
            <person name="Beseler K.G."/>
            <person name="Brison A."/>
            <person name="Carone J.V."/>
            <person name="Caskin T.P."/>
            <person name="Diamond M."/>
            <person name="Durham M.E."/>
            <person name="Foxe J.M."/>
            <person name="Go M."/>
            <person name="Henderson B.A."/>
            <person name="Jones I.B."/>
            <person name="McGettigan J.A."/>
            <person name="Micheletti S.J."/>
            <person name="Nasrallah M.E."/>
            <person name="Ortiz D."/>
            <person name="Piller C.R."/>
            <person name="Privatt S.R."/>
            <person name="Schneider S.L."/>
            <person name="Sharp S."/>
            <person name="Smith T.C."/>
            <person name="Stanton J.D."/>
            <person name="Ullery H.E."/>
            <person name="Wilson R.J."/>
            <person name="Serrano M.G."/>
            <person name="Buck G."/>
            <person name="Lee V."/>
            <person name="Wang Y."/>
            <person name="Carvalho R."/>
            <person name="Voegtly L."/>
            <person name="Shi R."/>
            <person name="Duckworth R."/>
            <person name="Johnson A."/>
            <person name="Loviza R."/>
            <person name="Walstead R."/>
            <person name="Shah Z."/>
            <person name="Kiflezghi M."/>
            <person name="Wade K."/>
            <person name="Ball S.L."/>
            <person name="Bradley K.W."/>
            <person name="Asai D.J."/>
            <person name="Bowman C.A."/>
            <person name="Russell D.A."/>
            <person name="Pope W.H."/>
            <person name="Jacobs-Sera D."/>
            <person name="Hendrix R.W."/>
            <person name="Hatfull G.F."/>
        </authorList>
    </citation>
    <scope>NUCLEOTIDE SEQUENCE</scope>
</reference>